<evidence type="ECO:0000313" key="1">
    <source>
        <dbReference type="EMBL" id="KAK7498178.1"/>
    </source>
</evidence>
<dbReference type="EMBL" id="JACVVK020000052">
    <property type="protein sequence ID" value="KAK7498178.1"/>
    <property type="molecule type" value="Genomic_DNA"/>
</dbReference>
<accession>A0ABD0LG10</accession>
<proteinExistence type="predicted"/>
<dbReference type="Proteomes" id="UP001519460">
    <property type="component" value="Unassembled WGS sequence"/>
</dbReference>
<keyword evidence="2" id="KW-1185">Reference proteome</keyword>
<organism evidence="1 2">
    <name type="scientific">Batillaria attramentaria</name>
    <dbReference type="NCBI Taxonomy" id="370345"/>
    <lineage>
        <taxon>Eukaryota</taxon>
        <taxon>Metazoa</taxon>
        <taxon>Spiralia</taxon>
        <taxon>Lophotrochozoa</taxon>
        <taxon>Mollusca</taxon>
        <taxon>Gastropoda</taxon>
        <taxon>Caenogastropoda</taxon>
        <taxon>Sorbeoconcha</taxon>
        <taxon>Cerithioidea</taxon>
        <taxon>Batillariidae</taxon>
        <taxon>Batillaria</taxon>
    </lineage>
</organism>
<dbReference type="AlphaFoldDB" id="A0ABD0LG10"/>
<reference evidence="1 2" key="1">
    <citation type="journal article" date="2023" name="Sci. Data">
        <title>Genome assembly of the Korean intertidal mud-creeper Batillaria attramentaria.</title>
        <authorList>
            <person name="Patra A.K."/>
            <person name="Ho P.T."/>
            <person name="Jun S."/>
            <person name="Lee S.J."/>
            <person name="Kim Y."/>
            <person name="Won Y.J."/>
        </authorList>
    </citation>
    <scope>NUCLEOTIDE SEQUENCE [LARGE SCALE GENOMIC DNA]</scope>
    <source>
        <strain evidence="1">Wonlab-2016</strain>
    </source>
</reference>
<name>A0ABD0LG10_9CAEN</name>
<protein>
    <submittedName>
        <fullName evidence="1">Uncharacterized protein</fullName>
    </submittedName>
</protein>
<sequence>MLKTELVALSSRCHHSERFCAKPNQAKLQDRRRCGPGKSKGQTTGCCGTLSSLANAEKTELVALSSRCHHSGRFCDKPNQANLQTQRRCGPGKK</sequence>
<comment type="caution">
    <text evidence="1">The sequence shown here is derived from an EMBL/GenBank/DDBJ whole genome shotgun (WGS) entry which is preliminary data.</text>
</comment>
<gene>
    <name evidence="1" type="ORF">BaRGS_00010438</name>
</gene>
<evidence type="ECO:0000313" key="2">
    <source>
        <dbReference type="Proteomes" id="UP001519460"/>
    </source>
</evidence>